<accession>A0A367YYN1</accession>
<evidence type="ECO:0000259" key="2">
    <source>
        <dbReference type="Pfam" id="PF02399"/>
    </source>
</evidence>
<dbReference type="GO" id="GO:0003688">
    <property type="term" value="F:DNA replication origin binding"/>
    <property type="evidence" value="ECO:0007669"/>
    <property type="project" value="InterPro"/>
</dbReference>
<feature type="domain" description="Replication origin-binding protein" evidence="2">
    <location>
        <begin position="32"/>
        <end position="58"/>
    </location>
</feature>
<evidence type="ECO:0000313" key="4">
    <source>
        <dbReference type="Proteomes" id="UP000252770"/>
    </source>
</evidence>
<reference evidence="3 4" key="1">
    <citation type="submission" date="2018-07" db="EMBL/GenBank/DDBJ databases">
        <title>Desertimonas flava gen. nov. sp. nov.</title>
        <authorList>
            <person name="Liu S."/>
        </authorList>
    </citation>
    <scope>NUCLEOTIDE SEQUENCE [LARGE SCALE GENOMIC DNA]</scope>
    <source>
        <strain evidence="3 4">16Sb5-5</strain>
    </source>
</reference>
<evidence type="ECO:0000256" key="1">
    <source>
        <dbReference type="SAM" id="MobiDB-lite"/>
    </source>
</evidence>
<proteinExistence type="predicted"/>
<dbReference type="GO" id="GO:0006260">
    <property type="term" value="P:DNA replication"/>
    <property type="evidence" value="ECO:0007669"/>
    <property type="project" value="InterPro"/>
</dbReference>
<evidence type="ECO:0000313" key="3">
    <source>
        <dbReference type="EMBL" id="RCK70122.1"/>
    </source>
</evidence>
<comment type="caution">
    <text evidence="3">The sequence shown here is derived from an EMBL/GenBank/DDBJ whole genome shotgun (WGS) entry which is preliminary data.</text>
</comment>
<protein>
    <recommendedName>
        <fullName evidence="2">Replication origin-binding protein domain-containing protein</fullName>
    </recommendedName>
</protein>
<dbReference type="Pfam" id="PF02399">
    <property type="entry name" value="Herpes_ori_bp"/>
    <property type="match status" value="1"/>
</dbReference>
<dbReference type="GO" id="GO:0005524">
    <property type="term" value="F:ATP binding"/>
    <property type="evidence" value="ECO:0007669"/>
    <property type="project" value="InterPro"/>
</dbReference>
<name>A0A367YYN1_9ACTN</name>
<gene>
    <name evidence="3" type="ORF">DT076_08005</name>
</gene>
<dbReference type="AlphaFoldDB" id="A0A367YYN1"/>
<keyword evidence="4" id="KW-1185">Reference proteome</keyword>
<sequence length="115" mass="12446">MNDRRPAALPGVPRVPDPHVPRSRLHAQLDHAVERPVTLVRAPAGFGKTTAAASWLRRRGRAATRWVQLEAGSADRAVRALTAELDVDDSAAVVVVDQLHRLTTPGLVEPLVART</sequence>
<dbReference type="Proteomes" id="UP000252770">
    <property type="component" value="Unassembled WGS sequence"/>
</dbReference>
<feature type="region of interest" description="Disordered" evidence="1">
    <location>
        <begin position="1"/>
        <end position="21"/>
    </location>
</feature>
<organism evidence="3 4">
    <name type="scientific">Desertihabitans brevis</name>
    <dbReference type="NCBI Taxonomy" id="2268447"/>
    <lineage>
        <taxon>Bacteria</taxon>
        <taxon>Bacillati</taxon>
        <taxon>Actinomycetota</taxon>
        <taxon>Actinomycetes</taxon>
        <taxon>Propionibacteriales</taxon>
        <taxon>Propionibacteriaceae</taxon>
        <taxon>Desertihabitans</taxon>
    </lineage>
</organism>
<dbReference type="InterPro" id="IPR003450">
    <property type="entry name" value="Replication_origin-bd"/>
</dbReference>
<dbReference type="EMBL" id="QOUI01000004">
    <property type="protein sequence ID" value="RCK70122.1"/>
    <property type="molecule type" value="Genomic_DNA"/>
</dbReference>